<evidence type="ECO:0000256" key="1">
    <source>
        <dbReference type="ARBA" id="ARBA00022723"/>
    </source>
</evidence>
<keyword evidence="7" id="KW-1185">Reference proteome</keyword>
<evidence type="ECO:0000256" key="4">
    <source>
        <dbReference type="SAM" id="Phobius"/>
    </source>
</evidence>
<sequence>MGESSDLYLFIGRFHPLFVHLPIGFLLLAFLFEVCSRFKRFEHLGSAVSFSLLLGFASAVAAAATGYLLSEDGGYGEDLLWIHKWLGISVAVISLCAFVLRQWFYENVQLKKLYTFLMWGMIACLFGAGHYGGSLTHGSDYLVQYMPEPLRAITGAPVVEAKSIKKIEDLDSAKVFMDVIHPILDTRCVSCHNPEKYEGDLLLTSYDEILQGGESGPALEAGSAATSELVKRILLPDRHDDLMPPSGKQPLTEDQKDLIAWWVDLGAPTDESISELDVPDNILAKLNKLTVDGTGFLVRTEVSEPDTSLVNELNNGGSFRISRIAQDSNFLQVKTRNSDGMIDLHQLSPLSSQVTWLDLSGTAISDSSLAAISNFENLTRLHLSQTDIENNSLQHLKNLAHLEYLNLYGTTISDEGLDNLTGLQSLHSLYIWQTEVTESGVEQLKSQLPNLQIDTGWQSEI</sequence>
<gene>
    <name evidence="6" type="ORF">L6773_03375</name>
</gene>
<feature type="domain" description="Cytochrome c" evidence="5">
    <location>
        <begin position="167"/>
        <end position="266"/>
    </location>
</feature>
<name>A0ABS9K9R3_9BACT</name>
<keyword evidence="1 3" id="KW-0479">Metal-binding</keyword>
<dbReference type="Gene3D" id="3.80.10.10">
    <property type="entry name" value="Ribonuclease Inhibitor"/>
    <property type="match status" value="1"/>
</dbReference>
<dbReference type="PROSITE" id="PS51007">
    <property type="entry name" value="CYTC"/>
    <property type="match status" value="1"/>
</dbReference>
<feature type="transmembrane region" description="Helical" evidence="4">
    <location>
        <begin position="17"/>
        <end position="35"/>
    </location>
</feature>
<dbReference type="Pfam" id="PF07635">
    <property type="entry name" value="PSCyt1"/>
    <property type="match status" value="1"/>
</dbReference>
<evidence type="ECO:0000259" key="5">
    <source>
        <dbReference type="PROSITE" id="PS51007"/>
    </source>
</evidence>
<organism evidence="6 7">
    <name type="scientific">Rhodohalobacter sulfatireducens</name>
    <dbReference type="NCBI Taxonomy" id="2911366"/>
    <lineage>
        <taxon>Bacteria</taxon>
        <taxon>Pseudomonadati</taxon>
        <taxon>Balneolota</taxon>
        <taxon>Balneolia</taxon>
        <taxon>Balneolales</taxon>
        <taxon>Balneolaceae</taxon>
        <taxon>Rhodohalobacter</taxon>
    </lineage>
</organism>
<evidence type="ECO:0000313" key="6">
    <source>
        <dbReference type="EMBL" id="MCG2587594.1"/>
    </source>
</evidence>
<reference evidence="6" key="2">
    <citation type="submission" date="2024-05" db="EMBL/GenBank/DDBJ databases">
        <title>Rhodohalobacter halophilus gen. nov., sp. nov., a moderately halophilic member of the family Balneolaceae.</title>
        <authorList>
            <person name="Xia J."/>
        </authorList>
    </citation>
    <scope>NUCLEOTIDE SEQUENCE</scope>
    <source>
        <strain evidence="6">WB101</strain>
    </source>
</reference>
<evidence type="ECO:0000256" key="3">
    <source>
        <dbReference type="PROSITE-ProRule" id="PRU00433"/>
    </source>
</evidence>
<protein>
    <recommendedName>
        <fullName evidence="5">Cytochrome c domain-containing protein</fullName>
    </recommendedName>
</protein>
<keyword evidence="4" id="KW-0812">Transmembrane</keyword>
<keyword evidence="3" id="KW-0349">Heme</keyword>
<dbReference type="InterPro" id="IPR032675">
    <property type="entry name" value="LRR_dom_sf"/>
</dbReference>
<dbReference type="PANTHER" id="PTHR35889:SF3">
    <property type="entry name" value="F-BOX DOMAIN-CONTAINING PROTEIN"/>
    <property type="match status" value="1"/>
</dbReference>
<dbReference type="InterPro" id="IPR009056">
    <property type="entry name" value="Cyt_c-like_dom"/>
</dbReference>
<keyword evidence="4" id="KW-1133">Transmembrane helix</keyword>
<proteinExistence type="predicted"/>
<dbReference type="InterPro" id="IPR011429">
    <property type="entry name" value="Cyt_c_Planctomycete-type"/>
</dbReference>
<dbReference type="Proteomes" id="UP001165366">
    <property type="component" value="Unassembled WGS sequence"/>
</dbReference>
<dbReference type="InterPro" id="IPR019251">
    <property type="entry name" value="DUF2231_TM"/>
</dbReference>
<dbReference type="SUPFAM" id="SSF52047">
    <property type="entry name" value="RNI-like"/>
    <property type="match status" value="1"/>
</dbReference>
<comment type="caution">
    <text evidence="6">The sequence shown here is derived from an EMBL/GenBank/DDBJ whole genome shotgun (WGS) entry which is preliminary data.</text>
</comment>
<reference evidence="6" key="1">
    <citation type="submission" date="2022-01" db="EMBL/GenBank/DDBJ databases">
        <authorList>
            <person name="Wang Y."/>
        </authorList>
    </citation>
    <scope>NUCLEOTIDE SEQUENCE</scope>
    <source>
        <strain evidence="6">WB101</strain>
    </source>
</reference>
<keyword evidence="2 3" id="KW-0408">Iron</keyword>
<evidence type="ECO:0000313" key="7">
    <source>
        <dbReference type="Proteomes" id="UP001165366"/>
    </source>
</evidence>
<dbReference type="PANTHER" id="PTHR35889">
    <property type="entry name" value="CYCLOINULO-OLIGOSACCHARIDE FRUCTANOTRANSFERASE-RELATED"/>
    <property type="match status" value="1"/>
</dbReference>
<dbReference type="RefSeq" id="WP_237852438.1">
    <property type="nucleotide sequence ID" value="NZ_JAKLWS010000002.1"/>
</dbReference>
<dbReference type="Pfam" id="PF09990">
    <property type="entry name" value="DUF2231"/>
    <property type="match status" value="1"/>
</dbReference>
<dbReference type="EMBL" id="JAKLWS010000002">
    <property type="protein sequence ID" value="MCG2587594.1"/>
    <property type="molecule type" value="Genomic_DNA"/>
</dbReference>
<accession>A0ABS9K9R3</accession>
<feature type="transmembrane region" description="Helical" evidence="4">
    <location>
        <begin position="47"/>
        <end position="69"/>
    </location>
</feature>
<evidence type="ECO:0000256" key="2">
    <source>
        <dbReference type="ARBA" id="ARBA00023004"/>
    </source>
</evidence>
<keyword evidence="4" id="KW-0472">Membrane</keyword>
<feature type="transmembrane region" description="Helical" evidence="4">
    <location>
        <begin position="113"/>
        <end position="132"/>
    </location>
</feature>
<feature type="transmembrane region" description="Helical" evidence="4">
    <location>
        <begin position="81"/>
        <end position="101"/>
    </location>
</feature>